<evidence type="ECO:0000313" key="1">
    <source>
        <dbReference type="EMBL" id="CRL37427.1"/>
    </source>
</evidence>
<dbReference type="Pfam" id="PF12672">
    <property type="entry name" value="DUF3793"/>
    <property type="match status" value="1"/>
</dbReference>
<name>A0A0M6WKC2_9FIRM</name>
<dbReference type="EMBL" id="CVRS01000067">
    <property type="protein sequence ID" value="CRL37427.1"/>
    <property type="molecule type" value="Genomic_DNA"/>
</dbReference>
<proteinExistence type="predicted"/>
<sequence length="196" mass="22745">MSQEVYEMITRLDRERIETHLVVQCAPMISGMKVSNLLNVEKKLAPQMKQVLERSGISYYLLLESEDKATFLVYREDGLKAYLMQDRVCQSMKSFGYESLDLSDVLSRFQKRYADCMEQIAEFPHEMGLLLGYPVEDVEGFIENKGHNYLYAGYWKVYGHVEEKKALFNRYEEARKVLIQLLASGRSVSEMASCYA</sequence>
<dbReference type="Proteomes" id="UP000049828">
    <property type="component" value="Unassembled WGS sequence"/>
</dbReference>
<reference evidence="2" key="1">
    <citation type="submission" date="2015-05" db="EMBL/GenBank/DDBJ databases">
        <authorList>
            <consortium name="Pathogen Informatics"/>
        </authorList>
    </citation>
    <scope>NUCLEOTIDE SEQUENCE [LARGE SCALE GENOMIC DNA]</scope>
    <source>
        <strain evidence="2">L1-83</strain>
    </source>
</reference>
<gene>
    <name evidence="1" type="ORF">RIL183_03861</name>
</gene>
<dbReference type="AlphaFoldDB" id="A0A0M6WKC2"/>
<organism evidence="1 2">
    <name type="scientific">Roseburia inulinivorans</name>
    <dbReference type="NCBI Taxonomy" id="360807"/>
    <lineage>
        <taxon>Bacteria</taxon>
        <taxon>Bacillati</taxon>
        <taxon>Bacillota</taxon>
        <taxon>Clostridia</taxon>
        <taxon>Lachnospirales</taxon>
        <taxon>Lachnospiraceae</taxon>
        <taxon>Roseburia</taxon>
    </lineage>
</organism>
<protein>
    <recommendedName>
        <fullName evidence="3">DUF3793 family protein</fullName>
    </recommendedName>
</protein>
<accession>A0A0M6WKC2</accession>
<evidence type="ECO:0008006" key="3">
    <source>
        <dbReference type="Google" id="ProtNLM"/>
    </source>
</evidence>
<keyword evidence="2" id="KW-1185">Reference proteome</keyword>
<dbReference type="OrthoDB" id="5393676at2"/>
<dbReference type="InterPro" id="IPR024523">
    <property type="entry name" value="DUF3793"/>
</dbReference>
<dbReference type="STRING" id="360807.ERS852392_02587"/>
<dbReference type="RefSeq" id="WP_055039577.1">
    <property type="nucleotide sequence ID" value="NZ_CATWND010000010.1"/>
</dbReference>
<evidence type="ECO:0000313" key="2">
    <source>
        <dbReference type="Proteomes" id="UP000049828"/>
    </source>
</evidence>